<evidence type="ECO:0000256" key="1">
    <source>
        <dbReference type="SAM" id="Coils"/>
    </source>
</evidence>
<organism evidence="3 4">
    <name type="scientific">Streptomyces polygonati</name>
    <dbReference type="NCBI Taxonomy" id="1617087"/>
    <lineage>
        <taxon>Bacteria</taxon>
        <taxon>Bacillati</taxon>
        <taxon>Actinomycetota</taxon>
        <taxon>Actinomycetes</taxon>
        <taxon>Kitasatosporales</taxon>
        <taxon>Streptomycetaceae</taxon>
        <taxon>Streptomyces</taxon>
    </lineage>
</organism>
<name>A0ABV8HUH1_9ACTN</name>
<dbReference type="SUPFAM" id="SSF46689">
    <property type="entry name" value="Homeodomain-like"/>
    <property type="match status" value="1"/>
</dbReference>
<evidence type="ECO:0000313" key="3">
    <source>
        <dbReference type="EMBL" id="MFC4034752.1"/>
    </source>
</evidence>
<dbReference type="InterPro" id="IPR009057">
    <property type="entry name" value="Homeodomain-like_sf"/>
</dbReference>
<dbReference type="InterPro" id="IPR002514">
    <property type="entry name" value="Transposase_8"/>
</dbReference>
<gene>
    <name evidence="3" type="ORF">ACFO3J_25275</name>
</gene>
<dbReference type="Gene3D" id="1.10.10.60">
    <property type="entry name" value="Homeodomain-like"/>
    <property type="match status" value="1"/>
</dbReference>
<dbReference type="Proteomes" id="UP001595765">
    <property type="component" value="Unassembled WGS sequence"/>
</dbReference>
<reference evidence="4" key="1">
    <citation type="journal article" date="2019" name="Int. J. Syst. Evol. Microbiol.">
        <title>The Global Catalogue of Microorganisms (GCM) 10K type strain sequencing project: providing services to taxonomists for standard genome sequencing and annotation.</title>
        <authorList>
            <consortium name="The Broad Institute Genomics Platform"/>
            <consortium name="The Broad Institute Genome Sequencing Center for Infectious Disease"/>
            <person name="Wu L."/>
            <person name="Ma J."/>
        </authorList>
    </citation>
    <scope>NUCLEOTIDE SEQUENCE [LARGE SCALE GENOMIC DNA]</scope>
    <source>
        <strain evidence="4">CGMCC 4.7237</strain>
    </source>
</reference>
<feature type="coiled-coil region" evidence="1">
    <location>
        <begin position="69"/>
        <end position="96"/>
    </location>
</feature>
<feature type="region of interest" description="Disordered" evidence="2">
    <location>
        <begin position="1"/>
        <end position="20"/>
    </location>
</feature>
<dbReference type="PANTHER" id="PTHR33215:SF13">
    <property type="entry name" value="PROTEIN DISTAL ANTENNA"/>
    <property type="match status" value="1"/>
</dbReference>
<keyword evidence="1" id="KW-0175">Coiled coil</keyword>
<dbReference type="EMBL" id="JBHSBB010000017">
    <property type="protein sequence ID" value="MFC4034752.1"/>
    <property type="molecule type" value="Genomic_DNA"/>
</dbReference>
<evidence type="ECO:0000256" key="2">
    <source>
        <dbReference type="SAM" id="MobiDB-lite"/>
    </source>
</evidence>
<keyword evidence="4" id="KW-1185">Reference proteome</keyword>
<dbReference type="PANTHER" id="PTHR33215">
    <property type="entry name" value="PROTEIN DISTAL ANTENNA"/>
    <property type="match status" value="1"/>
</dbReference>
<dbReference type="Pfam" id="PF01527">
    <property type="entry name" value="HTH_Tnp_1"/>
    <property type="match status" value="1"/>
</dbReference>
<dbReference type="InterPro" id="IPR051839">
    <property type="entry name" value="RD_transcriptional_regulator"/>
</dbReference>
<sequence>MSIMESTGKKKPRPRRSFTPEFKTEIVELCRRGDRSMGQVAKDFDLTETAVRDWVRQAEVDAGERDGLTSGEREELAALRRENRRLREDVDILKRATLTNHLGSGPRPGHAAGESCPLRRGCLRCAPQPSGRHHPELTNVNLRLAQTTSRRPFPVPTRSVQGPVIMSPGHGLRPVKLSLSVGPPRISAWQLADTGLGQSDSSSVRPIPHPA</sequence>
<evidence type="ECO:0000313" key="4">
    <source>
        <dbReference type="Proteomes" id="UP001595765"/>
    </source>
</evidence>
<comment type="caution">
    <text evidence="3">The sequence shown here is derived from an EMBL/GenBank/DDBJ whole genome shotgun (WGS) entry which is preliminary data.</text>
</comment>
<dbReference type="RefSeq" id="WP_386433524.1">
    <property type="nucleotide sequence ID" value="NZ_JBHSBB010000017.1"/>
</dbReference>
<proteinExistence type="predicted"/>
<accession>A0ABV8HUH1</accession>
<protein>
    <submittedName>
        <fullName evidence="3">Transposase</fullName>
    </submittedName>
</protein>